<dbReference type="EMBL" id="CP001744">
    <property type="protein sequence ID" value="ADG69134.1"/>
    <property type="molecule type" value="Genomic_DNA"/>
</dbReference>
<evidence type="ECO:0000256" key="1">
    <source>
        <dbReference type="SAM" id="MobiDB-lite"/>
    </source>
</evidence>
<feature type="compositionally biased region" description="Polar residues" evidence="1">
    <location>
        <begin position="447"/>
        <end position="458"/>
    </location>
</feature>
<proteinExistence type="predicted"/>
<dbReference type="HOGENOM" id="CLU_658648_0_0_0"/>
<evidence type="ECO:0000313" key="2">
    <source>
        <dbReference type="EMBL" id="ADG69134.1"/>
    </source>
</evidence>
<keyword evidence="3" id="KW-1185">Reference proteome</keyword>
<sequence>MTGNQSNQWLSPRAIGPKLFVFELAILFSSPAQLSLPMKLWQHPAFGMTILTVTLLASALAEEVRSDARFVVLKSGKVIEGQVRPVTGGYAVERGGSTISLPDEQVTCVASSMADAYQQIRAQRKKPGERIPTVEDHHQLAEWCLSQNLYREARDEVRLALKLDPERTALRRLLMRIEEMLDPAPVVQQPALPRTDALGYQTRNVESLGGLTSATATEFSLKVHPILMNKCGLGSCHGNSSKSEFRLSTTRVSGGSHRLYAERNLAAVASLINLSEPEQSQLLLMTRQMHGGMNQPPLQGSAGRQQIETLERWVHRYAVERNPKLSEMNAYAQGGLNRPQSAESMESTGQMQVKSGVIEEGGLLPPVRQTPPDEVQPSHPGRDADTAKNSVSSEEEAPRRHRPDAFDPDAFNRRYHGREVLRDRALRDRQSSQAAGQAAGSAPPSATNNESSASKGQP</sequence>
<feature type="region of interest" description="Disordered" evidence="1">
    <location>
        <begin position="362"/>
        <end position="458"/>
    </location>
</feature>
<dbReference type="Proteomes" id="UP000002220">
    <property type="component" value="Chromosome"/>
</dbReference>
<dbReference type="eggNOG" id="ENOG50330CS">
    <property type="taxonomic scope" value="Bacteria"/>
</dbReference>
<organism evidence="2 3">
    <name type="scientific">Planctopirus limnophila (strain ATCC 43296 / DSM 3776 / IFAM 1008 / Mu 290)</name>
    <name type="common">Planctomyces limnophilus</name>
    <dbReference type="NCBI Taxonomy" id="521674"/>
    <lineage>
        <taxon>Bacteria</taxon>
        <taxon>Pseudomonadati</taxon>
        <taxon>Planctomycetota</taxon>
        <taxon>Planctomycetia</taxon>
        <taxon>Planctomycetales</taxon>
        <taxon>Planctomycetaceae</taxon>
        <taxon>Planctopirus</taxon>
    </lineage>
</organism>
<name>D5SU81_PLAL2</name>
<feature type="compositionally biased region" description="Low complexity" evidence="1">
    <location>
        <begin position="431"/>
        <end position="446"/>
    </location>
</feature>
<evidence type="ECO:0000313" key="3">
    <source>
        <dbReference type="Proteomes" id="UP000002220"/>
    </source>
</evidence>
<dbReference type="STRING" id="521674.Plim_3321"/>
<gene>
    <name evidence="2" type="ordered locus">Plim_3321</name>
</gene>
<protein>
    <recommendedName>
        <fullName evidence="4">Secreted protein</fullName>
    </recommendedName>
</protein>
<reference evidence="2 3" key="1">
    <citation type="journal article" date="2010" name="Stand. Genomic Sci.">
        <title>Complete genome sequence of Planctomyces limnophilus type strain (Mu 290).</title>
        <authorList>
            <person name="Labutti K."/>
            <person name="Sikorski J."/>
            <person name="Schneider S."/>
            <person name="Nolan M."/>
            <person name="Lucas S."/>
            <person name="Glavina Del Rio T."/>
            <person name="Tice H."/>
            <person name="Cheng J.F."/>
            <person name="Goodwin L."/>
            <person name="Pitluck S."/>
            <person name="Liolios K."/>
            <person name="Ivanova N."/>
            <person name="Mavromatis K."/>
            <person name="Mikhailova N."/>
            <person name="Pati A."/>
            <person name="Chen A."/>
            <person name="Palaniappan K."/>
            <person name="Land M."/>
            <person name="Hauser L."/>
            <person name="Chang Y.J."/>
            <person name="Jeffries C.D."/>
            <person name="Tindall B.J."/>
            <person name="Rohde M."/>
            <person name="Goker M."/>
            <person name="Woyke T."/>
            <person name="Bristow J."/>
            <person name="Eisen J.A."/>
            <person name="Markowitz V."/>
            <person name="Hugenholtz P."/>
            <person name="Kyrpides N.C."/>
            <person name="Klenk H.P."/>
            <person name="Lapidus A."/>
        </authorList>
    </citation>
    <scope>NUCLEOTIDE SEQUENCE [LARGE SCALE GENOMIC DNA]</scope>
    <source>
        <strain evidence="3">ATCC 43296 / DSM 3776 / IFAM 1008 / 290</strain>
    </source>
</reference>
<evidence type="ECO:0008006" key="4">
    <source>
        <dbReference type="Google" id="ProtNLM"/>
    </source>
</evidence>
<accession>D5SU81</accession>
<feature type="compositionally biased region" description="Basic and acidic residues" evidence="1">
    <location>
        <begin position="417"/>
        <end position="430"/>
    </location>
</feature>
<dbReference type="KEGG" id="plm:Plim_3321"/>
<dbReference type="AlphaFoldDB" id="D5SU81"/>